<keyword evidence="8 10" id="KW-0648">Protein biosynthesis</keyword>
<comment type="caution">
    <text evidence="12">The sequence shown here is derived from an EMBL/GenBank/DDBJ whole genome shotgun (WGS) entry which is preliminary data.</text>
</comment>
<dbReference type="EMBL" id="BSNX01000055">
    <property type="protein sequence ID" value="GLQ74401.1"/>
    <property type="molecule type" value="Genomic_DNA"/>
</dbReference>
<dbReference type="InterPro" id="IPR024909">
    <property type="entry name" value="Cys-tRNA/MSH_ligase"/>
</dbReference>
<dbReference type="InterPro" id="IPR009080">
    <property type="entry name" value="tRNAsynth_Ia_anticodon-bd"/>
</dbReference>
<dbReference type="Proteomes" id="UP001156690">
    <property type="component" value="Unassembled WGS sequence"/>
</dbReference>
<dbReference type="Gene3D" id="1.20.120.640">
    <property type="entry name" value="Anticodon-binding domain of a subclass of class I aminoacyl-tRNA synthetases"/>
    <property type="match status" value="1"/>
</dbReference>
<comment type="subunit">
    <text evidence="2 10">Monomer.</text>
</comment>
<name>A0AAV5NWQ4_9VIBR</name>
<organism evidence="12 13">
    <name type="scientific">Vibrio penaeicida</name>
    <dbReference type="NCBI Taxonomy" id="104609"/>
    <lineage>
        <taxon>Bacteria</taxon>
        <taxon>Pseudomonadati</taxon>
        <taxon>Pseudomonadota</taxon>
        <taxon>Gammaproteobacteria</taxon>
        <taxon>Vibrionales</taxon>
        <taxon>Vibrionaceae</taxon>
        <taxon>Vibrio</taxon>
    </lineage>
</organism>
<proteinExistence type="inferred from homology"/>
<keyword evidence="5 10" id="KW-0547">Nucleotide-binding</keyword>
<dbReference type="GO" id="GO:0008270">
    <property type="term" value="F:zinc ion binding"/>
    <property type="evidence" value="ECO:0007669"/>
    <property type="project" value="UniProtKB-UniRule"/>
</dbReference>
<dbReference type="PANTHER" id="PTHR10890:SF3">
    <property type="entry name" value="CYSTEINE--TRNA LIGASE, CYTOPLASMIC"/>
    <property type="match status" value="1"/>
</dbReference>
<dbReference type="GO" id="GO:0005524">
    <property type="term" value="F:ATP binding"/>
    <property type="evidence" value="ECO:0007669"/>
    <property type="project" value="UniProtKB-UniRule"/>
</dbReference>
<reference evidence="13" key="1">
    <citation type="journal article" date="2019" name="Int. J. Syst. Evol. Microbiol.">
        <title>The Global Catalogue of Microorganisms (GCM) 10K type strain sequencing project: providing services to taxonomists for standard genome sequencing and annotation.</title>
        <authorList>
            <consortium name="The Broad Institute Genomics Platform"/>
            <consortium name="The Broad Institute Genome Sequencing Center for Infectious Disease"/>
            <person name="Wu L."/>
            <person name="Ma J."/>
        </authorList>
    </citation>
    <scope>NUCLEOTIDE SEQUENCE [LARGE SCALE GENOMIC DNA]</scope>
    <source>
        <strain evidence="13">NBRC 15640</strain>
    </source>
</reference>
<evidence type="ECO:0000256" key="4">
    <source>
        <dbReference type="ARBA" id="ARBA00022723"/>
    </source>
</evidence>
<evidence type="ECO:0000256" key="5">
    <source>
        <dbReference type="ARBA" id="ARBA00022741"/>
    </source>
</evidence>
<dbReference type="CDD" id="cd00672">
    <property type="entry name" value="CysRS_core"/>
    <property type="match status" value="1"/>
</dbReference>
<dbReference type="GO" id="GO:0004817">
    <property type="term" value="F:cysteine-tRNA ligase activity"/>
    <property type="evidence" value="ECO:0007669"/>
    <property type="project" value="UniProtKB-UniRule"/>
</dbReference>
<comment type="cofactor">
    <cofactor evidence="10">
        <name>Zn(2+)</name>
        <dbReference type="ChEBI" id="CHEBI:29105"/>
    </cofactor>
    <text evidence="10">Binds 1 zinc ion per subunit.</text>
</comment>
<dbReference type="HAMAP" id="MF_00041">
    <property type="entry name" value="Cys_tRNA_synth"/>
    <property type="match status" value="1"/>
</dbReference>
<evidence type="ECO:0000256" key="3">
    <source>
        <dbReference type="ARBA" id="ARBA00022598"/>
    </source>
</evidence>
<dbReference type="GO" id="GO:0006423">
    <property type="term" value="P:cysteinyl-tRNA aminoacylation"/>
    <property type="evidence" value="ECO:0007669"/>
    <property type="project" value="UniProtKB-UniRule"/>
</dbReference>
<evidence type="ECO:0000256" key="1">
    <source>
        <dbReference type="ARBA" id="ARBA00005594"/>
    </source>
</evidence>
<dbReference type="AlphaFoldDB" id="A0AAV5NWQ4"/>
<dbReference type="GO" id="GO:0005829">
    <property type="term" value="C:cytosol"/>
    <property type="evidence" value="ECO:0007669"/>
    <property type="project" value="TreeGrafter"/>
</dbReference>
<dbReference type="NCBIfam" id="TIGR00435">
    <property type="entry name" value="cysS"/>
    <property type="match status" value="1"/>
</dbReference>
<evidence type="ECO:0000259" key="11">
    <source>
        <dbReference type="Pfam" id="PF01406"/>
    </source>
</evidence>
<dbReference type="InterPro" id="IPR014729">
    <property type="entry name" value="Rossmann-like_a/b/a_fold"/>
</dbReference>
<feature type="domain" description="tRNA synthetases class I catalytic" evidence="11">
    <location>
        <begin position="19"/>
        <end position="327"/>
    </location>
</feature>
<comment type="catalytic activity">
    <reaction evidence="10">
        <text>tRNA(Cys) + L-cysteine + ATP = L-cysteinyl-tRNA(Cys) + AMP + diphosphate</text>
        <dbReference type="Rhea" id="RHEA:17773"/>
        <dbReference type="Rhea" id="RHEA-COMP:9661"/>
        <dbReference type="Rhea" id="RHEA-COMP:9679"/>
        <dbReference type="ChEBI" id="CHEBI:30616"/>
        <dbReference type="ChEBI" id="CHEBI:33019"/>
        <dbReference type="ChEBI" id="CHEBI:35235"/>
        <dbReference type="ChEBI" id="CHEBI:78442"/>
        <dbReference type="ChEBI" id="CHEBI:78517"/>
        <dbReference type="ChEBI" id="CHEBI:456215"/>
        <dbReference type="EC" id="6.1.1.16"/>
    </reaction>
</comment>
<keyword evidence="7 10" id="KW-0067">ATP-binding</keyword>
<comment type="caution">
    <text evidence="10">Lacks conserved residue(s) required for the propagation of feature annotation.</text>
</comment>
<dbReference type="RefSeq" id="WP_126608559.1">
    <property type="nucleotide sequence ID" value="NZ_AP025145.1"/>
</dbReference>
<dbReference type="Gene3D" id="3.40.50.620">
    <property type="entry name" value="HUPs"/>
    <property type="match status" value="1"/>
</dbReference>
<dbReference type="SUPFAM" id="SSF47323">
    <property type="entry name" value="Anticodon-binding domain of a subclass of class I aminoacyl-tRNA synthetases"/>
    <property type="match status" value="1"/>
</dbReference>
<dbReference type="InterPro" id="IPR032678">
    <property type="entry name" value="tRNA-synt_1_cat_dom"/>
</dbReference>
<dbReference type="InterPro" id="IPR015803">
    <property type="entry name" value="Cys-tRNA-ligase"/>
</dbReference>
<evidence type="ECO:0000313" key="13">
    <source>
        <dbReference type="Proteomes" id="UP001156690"/>
    </source>
</evidence>
<keyword evidence="13" id="KW-1185">Reference proteome</keyword>
<evidence type="ECO:0000313" key="12">
    <source>
        <dbReference type="EMBL" id="GLQ74401.1"/>
    </source>
</evidence>
<keyword evidence="4 10" id="KW-0479">Metal-binding</keyword>
<feature type="binding site" evidence="10">
    <location>
        <position position="252"/>
    </location>
    <ligand>
        <name>Zn(2+)</name>
        <dbReference type="ChEBI" id="CHEBI:29105"/>
    </ligand>
</feature>
<protein>
    <recommendedName>
        <fullName evidence="10">Cysteine--tRNA ligase</fullName>
        <ecNumber evidence="10">6.1.1.16</ecNumber>
    </recommendedName>
    <alternativeName>
        <fullName evidence="10">Cysteinyl-tRNA synthetase</fullName>
        <shortName evidence="10">CysRS</shortName>
    </alternativeName>
</protein>
<evidence type="ECO:0000256" key="2">
    <source>
        <dbReference type="ARBA" id="ARBA00011245"/>
    </source>
</evidence>
<feature type="binding site" evidence="10">
    <location>
        <position position="223"/>
    </location>
    <ligand>
        <name>Zn(2+)</name>
        <dbReference type="ChEBI" id="CHEBI:29105"/>
    </ligand>
</feature>
<sequence length="459" mass="52381">MAQPTLELFNTMNRELMPFTSIEQKKVGLYACGPTVYDYAHVGNLRTYLFVDVLRRVLQINGYDVHHVMNITDVGHLVSDGDTGEDKMEKGARKQQKSAWEIATHFENAFFQDFERLNILTPSTTCRATEHIQEQIAFIQSLEEKGFTYQTSDGVYFDTNKLPDYGKLAKLDKQGLEAGIRVDMGEKKRPTDFALWKFSGNKQRQMEWESPWGRGFPGWHIECSAMAEKYLGEVFDIHIGGEDHIPVHHTNEIAQCQAKNGHVQANFWLHGYFLKIDNEKISKSGKSLLLDSLLEQGFDPLAYRYLALTSHYRSHLSFTWDSLKGAQKALNRLRTKVAALPEGGQVDESFKNAFLEHINRDLNMPKALALIWEVLDSQIAPQNKKATLMYFDQIFGIEIDKVEEVAIPNNILELAKKRTALKKQGKYEEADAIRNQILAQGYQVKDTGQQSTVTKQDPK</sequence>
<dbReference type="SUPFAM" id="SSF52374">
    <property type="entry name" value="Nucleotidylyl transferase"/>
    <property type="match status" value="1"/>
</dbReference>
<evidence type="ECO:0000256" key="7">
    <source>
        <dbReference type="ARBA" id="ARBA00022840"/>
    </source>
</evidence>
<feature type="short sequence motif" description="'HIGH' region" evidence="10">
    <location>
        <begin position="34"/>
        <end position="44"/>
    </location>
</feature>
<comment type="subcellular location">
    <subcellularLocation>
        <location evidence="10">Cytoplasm</location>
    </subcellularLocation>
</comment>
<keyword evidence="3 10" id="KW-0436">Ligase</keyword>
<feature type="binding site" evidence="10">
    <location>
        <position position="32"/>
    </location>
    <ligand>
        <name>Zn(2+)</name>
        <dbReference type="ChEBI" id="CHEBI:29105"/>
    </ligand>
</feature>
<feature type="binding site" evidence="10">
    <location>
        <position position="248"/>
    </location>
    <ligand>
        <name>Zn(2+)</name>
        <dbReference type="ChEBI" id="CHEBI:29105"/>
    </ligand>
</feature>
<evidence type="ECO:0000256" key="10">
    <source>
        <dbReference type="HAMAP-Rule" id="MF_00041"/>
    </source>
</evidence>
<dbReference type="PRINTS" id="PR00983">
    <property type="entry name" value="TRNASYNTHCYS"/>
</dbReference>
<keyword evidence="9 10" id="KW-0030">Aminoacyl-tRNA synthetase</keyword>
<dbReference type="PANTHER" id="PTHR10890">
    <property type="entry name" value="CYSTEINYL-TRNA SYNTHETASE"/>
    <property type="match status" value="1"/>
</dbReference>
<evidence type="ECO:0000256" key="9">
    <source>
        <dbReference type="ARBA" id="ARBA00023146"/>
    </source>
</evidence>
<comment type="similarity">
    <text evidence="1 10">Belongs to the class-I aminoacyl-tRNA synthetase family.</text>
</comment>
<evidence type="ECO:0000256" key="8">
    <source>
        <dbReference type="ARBA" id="ARBA00022917"/>
    </source>
</evidence>
<feature type="binding site" evidence="10">
    <location>
        <position position="283"/>
    </location>
    <ligand>
        <name>ATP</name>
        <dbReference type="ChEBI" id="CHEBI:30616"/>
    </ligand>
</feature>
<keyword evidence="6 10" id="KW-0862">Zinc</keyword>
<gene>
    <name evidence="12" type="primary">cysS_2</name>
    <name evidence="10" type="synonym">cysS</name>
    <name evidence="12" type="ORF">GCM10007932_37620</name>
</gene>
<dbReference type="Pfam" id="PF01406">
    <property type="entry name" value="tRNA-synt_1e"/>
    <property type="match status" value="1"/>
</dbReference>
<keyword evidence="10" id="KW-0963">Cytoplasm</keyword>
<dbReference type="EC" id="6.1.1.16" evidence="10"/>
<accession>A0AAV5NWQ4</accession>
<evidence type="ECO:0000256" key="6">
    <source>
        <dbReference type="ARBA" id="ARBA00022833"/>
    </source>
</evidence>